<accession>A0A1B7MKI5</accession>
<gene>
    <name evidence="1" type="ORF">K503DRAFT_786744</name>
</gene>
<reference evidence="1 2" key="1">
    <citation type="submission" date="2016-06" db="EMBL/GenBank/DDBJ databases">
        <title>Comparative genomics of the ectomycorrhizal sister species Rhizopogon vinicolor and Rhizopogon vesiculosus (Basidiomycota: Boletales) reveals a divergence of the mating type B locus.</title>
        <authorList>
            <consortium name="DOE Joint Genome Institute"/>
            <person name="Mujic A.B."/>
            <person name="Kuo A."/>
            <person name="Tritt A."/>
            <person name="Lipzen A."/>
            <person name="Chen C."/>
            <person name="Johnson J."/>
            <person name="Sharma A."/>
            <person name="Barry K."/>
            <person name="Grigoriev I.V."/>
            <person name="Spatafora J.W."/>
        </authorList>
    </citation>
    <scope>NUCLEOTIDE SEQUENCE [LARGE SCALE GENOMIC DNA]</scope>
    <source>
        <strain evidence="1 2">AM-OR11-026</strain>
    </source>
</reference>
<dbReference type="OrthoDB" id="2523749at2759"/>
<proteinExistence type="predicted"/>
<dbReference type="EMBL" id="KV448839">
    <property type="protein sequence ID" value="OAX33097.1"/>
    <property type="molecule type" value="Genomic_DNA"/>
</dbReference>
<protein>
    <submittedName>
        <fullName evidence="1">Uncharacterized protein</fullName>
    </submittedName>
</protein>
<name>A0A1B7MKI5_9AGAM</name>
<evidence type="ECO:0000313" key="2">
    <source>
        <dbReference type="Proteomes" id="UP000092154"/>
    </source>
</evidence>
<sequence>MREWYQYALADTAIVVRGDITWCKSSDSVSNMREVWDILREGTVGGMILSREFKSLVAGSKEVMESVLRMVRSHTFRWDFYGGSTRHETRSPDMGRDTPFGLADPAATHEMLATSLDPDSSEKNTQMIIQQAQIPIWPISDTVRRYKGGSTGGGGNNLNACGAGPGMGEGASSGPTSSGSGIQAWQSGHTRTGTIAPVGLEDAICIDTAIKGSSRVFVRLEYGVYDSTHFEHRHRSIHLCHTQSSLSIVLTSEISRDKCQWMVVHGETVINGVPTPTPNVYGLFQESDPDGATAIFIEYAGTRIDQVPGRLSREQQHIHRRGVLHNEIAERNLLIRDAGQPIIVDFGNATVVDWNNRESFDSEMVQLRDVLSQFAREKSRHS</sequence>
<organism evidence="1 2">
    <name type="scientific">Rhizopogon vinicolor AM-OR11-026</name>
    <dbReference type="NCBI Taxonomy" id="1314800"/>
    <lineage>
        <taxon>Eukaryota</taxon>
        <taxon>Fungi</taxon>
        <taxon>Dikarya</taxon>
        <taxon>Basidiomycota</taxon>
        <taxon>Agaricomycotina</taxon>
        <taxon>Agaricomycetes</taxon>
        <taxon>Agaricomycetidae</taxon>
        <taxon>Boletales</taxon>
        <taxon>Suillineae</taxon>
        <taxon>Rhizopogonaceae</taxon>
        <taxon>Rhizopogon</taxon>
    </lineage>
</organism>
<dbReference type="InterPro" id="IPR011009">
    <property type="entry name" value="Kinase-like_dom_sf"/>
</dbReference>
<keyword evidence="2" id="KW-1185">Reference proteome</keyword>
<dbReference type="Proteomes" id="UP000092154">
    <property type="component" value="Unassembled WGS sequence"/>
</dbReference>
<dbReference type="AlphaFoldDB" id="A0A1B7MKI5"/>
<evidence type="ECO:0000313" key="1">
    <source>
        <dbReference type="EMBL" id="OAX33097.1"/>
    </source>
</evidence>
<dbReference type="STRING" id="1314800.A0A1B7MKI5"/>
<dbReference type="SUPFAM" id="SSF56112">
    <property type="entry name" value="Protein kinase-like (PK-like)"/>
    <property type="match status" value="1"/>
</dbReference>
<dbReference type="Gene3D" id="1.10.510.10">
    <property type="entry name" value="Transferase(Phosphotransferase) domain 1"/>
    <property type="match status" value="1"/>
</dbReference>
<dbReference type="InParanoid" id="A0A1B7MKI5"/>